<keyword evidence="4" id="KW-0732">Signal</keyword>
<dbReference type="Pfam" id="PF07971">
    <property type="entry name" value="Glyco_hydro_92"/>
    <property type="match status" value="1"/>
</dbReference>
<dbReference type="InterPro" id="IPR012939">
    <property type="entry name" value="Glyco_hydro_92"/>
</dbReference>
<sequence>MRRPELVVLFLLTLCLCFPSGCTDVPGGVSRLSYVDTRVGTDASMTRTAGLFGKNSEEYGQTLPAVLEPNGMNFWTPQTRDSEKKCIAPYYYRDSLFQGFRNSHWIVGGCTQDYGSMTLMPLYETLRCQADTRATRFSHADEVATPAYYAVTLPDEGIRAELTARSRTAIFRFTYQKAGKAYLIVTPNSDEGLGFVRIDTVNGRIYGYNPVHRIYQGWGEPAGFSGHFVVELQKKISGCGTFAADSLFDASLELGDRPLMGAYVAFEVEAGEEVLVKAASSFVDEAGAEQNLQAEIPHWNFEQVRRELTNIWEQRFNLIRVETDDEDALAKFYGAFYRASFLPRTFNDVDGRYPAFATGEQVMQVTGEQTYYDDYSLWDTYRALHPLVNLITPQRGGEMMQSLVRKYEQGGWMPIFPCWNSYTSAMIGDHVASVIADAWNKGIRNFDASKAYEGMRKNAFERPASLAEYRDGMGRRALDSYLKYDYIPLEDSVLDAFHTREQVSRTLEYAYDDFALAQVAAALGKTDDYKALMDRARNYRHVIDPRTGYAQGRHADGTFLNDDNAFRFTRFITEGAPCHYTWYVPQDPYGLMEQMGGKDNYVVKLDSMFSEGRYWHGNEPCHQVAFMFNYAGQPWKTQRAVRHIMDTEYHNAPGGLAGNDDAGQMSAWYMFAAMGFYPVCPGTPYYMLASPSFSFVTLCPQGGRPFTIKAEGASGKNIYIQRAMLNGQPYTKNYLDHADIVEGGTLELEMGPEPNREWGSLLKDCPPDVMEEIEN</sequence>
<feature type="domain" description="Glycosyl hydrolase family 92" evidence="5">
    <location>
        <begin position="287"/>
        <end position="752"/>
    </location>
</feature>
<comment type="caution">
    <text evidence="7">The sequence shown here is derived from an EMBL/GenBank/DDBJ whole genome shotgun (WGS) entry which is preliminary data.</text>
</comment>
<keyword evidence="7" id="KW-0326">Glycosidase</keyword>
<dbReference type="InterPro" id="IPR008928">
    <property type="entry name" value="6-hairpin_glycosidase_sf"/>
</dbReference>
<proteinExistence type="predicted"/>
<dbReference type="Gene3D" id="3.30.2080.10">
    <property type="entry name" value="GH92 mannosidase domain"/>
    <property type="match status" value="1"/>
</dbReference>
<feature type="chain" id="PRO_5038340325" evidence="4">
    <location>
        <begin position="24"/>
        <end position="775"/>
    </location>
</feature>
<dbReference type="Gene3D" id="2.70.98.10">
    <property type="match status" value="1"/>
</dbReference>
<accession>A0A9D2GY65</accession>
<evidence type="ECO:0000256" key="1">
    <source>
        <dbReference type="ARBA" id="ARBA00001913"/>
    </source>
</evidence>
<evidence type="ECO:0000259" key="5">
    <source>
        <dbReference type="Pfam" id="PF07971"/>
    </source>
</evidence>
<evidence type="ECO:0000256" key="3">
    <source>
        <dbReference type="ARBA" id="ARBA00022837"/>
    </source>
</evidence>
<dbReference type="Gene3D" id="1.20.1050.60">
    <property type="entry name" value="alpha-1,2-mannosidase"/>
    <property type="match status" value="1"/>
</dbReference>
<keyword evidence="7" id="KW-0378">Hydrolase</keyword>
<dbReference type="EC" id="3.2.1.-" evidence="7"/>
<dbReference type="GO" id="GO:0005829">
    <property type="term" value="C:cytosol"/>
    <property type="evidence" value="ECO:0007669"/>
    <property type="project" value="TreeGrafter"/>
</dbReference>
<dbReference type="GO" id="GO:0000224">
    <property type="term" value="F:peptide-N4-(N-acetyl-beta-glucosaminyl)asparagine amidase activity"/>
    <property type="evidence" value="ECO:0007669"/>
    <property type="project" value="TreeGrafter"/>
</dbReference>
<evidence type="ECO:0000313" key="8">
    <source>
        <dbReference type="Proteomes" id="UP000824108"/>
    </source>
</evidence>
<dbReference type="PANTHER" id="PTHR12143:SF43">
    <property type="entry name" value="PUTATIVE-RELATED"/>
    <property type="match status" value="1"/>
</dbReference>
<keyword evidence="3" id="KW-0106">Calcium</keyword>
<comment type="subunit">
    <text evidence="2">Monomer.</text>
</comment>
<evidence type="ECO:0000313" key="7">
    <source>
        <dbReference type="EMBL" id="HIZ91419.1"/>
    </source>
</evidence>
<dbReference type="InterPro" id="IPR050883">
    <property type="entry name" value="PNGase"/>
</dbReference>
<dbReference type="InterPro" id="IPR005887">
    <property type="entry name" value="GH92_a_mannosidase_put"/>
</dbReference>
<evidence type="ECO:0000256" key="4">
    <source>
        <dbReference type="SAM" id="SignalP"/>
    </source>
</evidence>
<reference evidence="7" key="2">
    <citation type="submission" date="2021-04" db="EMBL/GenBank/DDBJ databases">
        <authorList>
            <person name="Gilroy R."/>
        </authorList>
    </citation>
    <scope>NUCLEOTIDE SEQUENCE</scope>
    <source>
        <strain evidence="7">CHK118-2852</strain>
    </source>
</reference>
<name>A0A9D2GY65_9BACE</name>
<dbReference type="GO" id="GO:0005975">
    <property type="term" value="P:carbohydrate metabolic process"/>
    <property type="evidence" value="ECO:0007669"/>
    <property type="project" value="InterPro"/>
</dbReference>
<evidence type="ECO:0000256" key="2">
    <source>
        <dbReference type="ARBA" id="ARBA00011245"/>
    </source>
</evidence>
<dbReference type="EMBL" id="DXAV01000041">
    <property type="protein sequence ID" value="HIZ91419.1"/>
    <property type="molecule type" value="Genomic_DNA"/>
</dbReference>
<dbReference type="InterPro" id="IPR041371">
    <property type="entry name" value="GH92_N"/>
</dbReference>
<dbReference type="InterPro" id="IPR014718">
    <property type="entry name" value="GH-type_carb-bd"/>
</dbReference>
<dbReference type="AlphaFoldDB" id="A0A9D2GY65"/>
<reference evidence="7" key="1">
    <citation type="journal article" date="2021" name="PeerJ">
        <title>Extensive microbial diversity within the chicken gut microbiome revealed by metagenomics and culture.</title>
        <authorList>
            <person name="Gilroy R."/>
            <person name="Ravi A."/>
            <person name="Getino M."/>
            <person name="Pursley I."/>
            <person name="Horton D.L."/>
            <person name="Alikhan N.F."/>
            <person name="Baker D."/>
            <person name="Gharbi K."/>
            <person name="Hall N."/>
            <person name="Watson M."/>
            <person name="Adriaenssens E.M."/>
            <person name="Foster-Nyarko E."/>
            <person name="Jarju S."/>
            <person name="Secka A."/>
            <person name="Antonio M."/>
            <person name="Oren A."/>
            <person name="Chaudhuri R.R."/>
            <person name="La Ragione R."/>
            <person name="Hildebrand F."/>
            <person name="Pallen M.J."/>
        </authorList>
    </citation>
    <scope>NUCLEOTIDE SEQUENCE</scope>
    <source>
        <strain evidence="7">CHK118-2852</strain>
    </source>
</reference>
<protein>
    <submittedName>
        <fullName evidence="7">GH92 family glycosyl hydrolase</fullName>
        <ecNumber evidence="7">3.2.1.-</ecNumber>
    </submittedName>
</protein>
<dbReference type="Pfam" id="PF17678">
    <property type="entry name" value="Glyco_hydro_92N"/>
    <property type="match status" value="1"/>
</dbReference>
<gene>
    <name evidence="7" type="ORF">H9807_04795</name>
</gene>
<feature type="signal peptide" evidence="4">
    <location>
        <begin position="1"/>
        <end position="23"/>
    </location>
</feature>
<comment type="cofactor">
    <cofactor evidence="1">
        <name>Ca(2+)</name>
        <dbReference type="ChEBI" id="CHEBI:29108"/>
    </cofactor>
</comment>
<dbReference type="PANTHER" id="PTHR12143">
    <property type="entry name" value="PEPTIDE N-GLYCANASE PNGASE -RELATED"/>
    <property type="match status" value="1"/>
</dbReference>
<feature type="domain" description="Glycosyl hydrolase family 92 N-terminal" evidence="6">
    <location>
        <begin position="34"/>
        <end position="281"/>
    </location>
</feature>
<organism evidence="7 8">
    <name type="scientific">Candidatus Bacteroides merdavium</name>
    <dbReference type="NCBI Taxonomy" id="2838472"/>
    <lineage>
        <taxon>Bacteria</taxon>
        <taxon>Pseudomonadati</taxon>
        <taxon>Bacteroidota</taxon>
        <taxon>Bacteroidia</taxon>
        <taxon>Bacteroidales</taxon>
        <taxon>Bacteroidaceae</taxon>
        <taxon>Bacteroides</taxon>
    </lineage>
</organism>
<evidence type="ECO:0000259" key="6">
    <source>
        <dbReference type="Pfam" id="PF17678"/>
    </source>
</evidence>
<dbReference type="GO" id="GO:0006516">
    <property type="term" value="P:glycoprotein catabolic process"/>
    <property type="evidence" value="ECO:0007669"/>
    <property type="project" value="TreeGrafter"/>
</dbReference>
<dbReference type="FunFam" id="1.20.1050.60:FF:000001">
    <property type="entry name" value="Putative alpha-1,2-mannosidase"/>
    <property type="match status" value="1"/>
</dbReference>
<dbReference type="GO" id="GO:0016798">
    <property type="term" value="F:hydrolase activity, acting on glycosyl bonds"/>
    <property type="evidence" value="ECO:0007669"/>
    <property type="project" value="UniProtKB-KW"/>
</dbReference>
<dbReference type="Proteomes" id="UP000824108">
    <property type="component" value="Unassembled WGS sequence"/>
</dbReference>
<dbReference type="NCBIfam" id="TIGR01180">
    <property type="entry name" value="aman2_put"/>
    <property type="match status" value="1"/>
</dbReference>
<dbReference type="SUPFAM" id="SSF48208">
    <property type="entry name" value="Six-hairpin glycosidases"/>
    <property type="match status" value="1"/>
</dbReference>
<dbReference type="GO" id="GO:0030246">
    <property type="term" value="F:carbohydrate binding"/>
    <property type="evidence" value="ECO:0007669"/>
    <property type="project" value="InterPro"/>
</dbReference>
<dbReference type="Gene3D" id="1.20.1610.10">
    <property type="entry name" value="alpha-1,2-mannosidases domains"/>
    <property type="match status" value="1"/>
</dbReference>
<dbReference type="FunFam" id="3.30.2080.10:FF:000001">
    <property type="entry name" value="Alpha-1,2-mannosidase subfamily"/>
    <property type="match status" value="1"/>
</dbReference>